<dbReference type="SUPFAM" id="SSF52009">
    <property type="entry name" value="Phosphohistidine domain"/>
    <property type="match status" value="1"/>
</dbReference>
<feature type="binding site" evidence="11">
    <location>
        <position position="475"/>
    </location>
    <ligand>
        <name>Mg(2+)</name>
        <dbReference type="ChEBI" id="CHEBI:18420"/>
    </ligand>
</feature>
<feature type="domain" description="Phosphotransferase system enzyme I N-terminal" evidence="15">
    <location>
        <begin position="8"/>
        <end position="131"/>
    </location>
</feature>
<sequence>MTGPTTLTGIGSTPRTGVGTARWYRGGADLTLPDRPDPSTVDPAIERERFEAAREEAREAIRLARDRAEARVGGEEAAVFDAHEAFLDDPGIVDDVEDAIADGTPAEHAVRDRFEAAIGQFEGMDGRMAERADDLRDVRDRLLRALLDAPTPTDLSTLPAGTVLLAERLTPSDTAELDPAAVAGIATVAGGRTSHAAIIARSLSIPAVVGVVDALAEVADGTEVLVDGEAGEVVVEPGEKRRAAALRKDDAPVVPEPVSTADGRAIEVAANVGSGAEVPPASDRGADGIGLFRSEFLFLDRESPPDEEEQYEAVVAALEAFPDDRIVVRTLDVGGDKQVPYLDLPEEPNPFLGRRGIRLSLEEHADLFETQLRALLRAAAHGRDGNGGGGSEGDGASDDDRDDRGGLAVMFPMVSRVEEVEAALDRVESVAADLAAEGVDHAVPELGAMVETPAASYLADALAARLDFLSVGTNDLAGYVMAADRESDAVADYHDPLHPAVLRAIDRTTAGAEGTDAWVGMCGEMAGDPELTELSVGFGLDELSMSAVTIPAVKERVREVDSAEARELAEAVLRCETRAEVRDVLGLDE</sequence>
<evidence type="ECO:0000256" key="1">
    <source>
        <dbReference type="ARBA" id="ARBA00001946"/>
    </source>
</evidence>
<keyword evidence="4 16" id="KW-0808">Transferase</keyword>
<dbReference type="Gene3D" id="3.20.20.60">
    <property type="entry name" value="Phosphoenolpyruvate-binding domains"/>
    <property type="match status" value="1"/>
</dbReference>
<feature type="binding site" evidence="11">
    <location>
        <position position="451"/>
    </location>
    <ligand>
        <name>Mg(2+)</name>
        <dbReference type="ChEBI" id="CHEBI:18420"/>
    </ligand>
</feature>
<dbReference type="GO" id="GO:0016301">
    <property type="term" value="F:kinase activity"/>
    <property type="evidence" value="ECO:0007669"/>
    <property type="project" value="UniProtKB-KW"/>
</dbReference>
<feature type="binding site" evidence="10">
    <location>
        <position position="293"/>
    </location>
    <ligand>
        <name>phosphoenolpyruvate</name>
        <dbReference type="ChEBI" id="CHEBI:58702"/>
    </ligand>
</feature>
<organism evidence="16 17">
    <name type="scientific">Halorubrum glutamatedens</name>
    <dbReference type="NCBI Taxonomy" id="2707018"/>
    <lineage>
        <taxon>Archaea</taxon>
        <taxon>Methanobacteriati</taxon>
        <taxon>Methanobacteriota</taxon>
        <taxon>Stenosarchaea group</taxon>
        <taxon>Halobacteria</taxon>
        <taxon>Halobacteriales</taxon>
        <taxon>Haloferacaceae</taxon>
        <taxon>Halorubrum</taxon>
    </lineage>
</organism>
<dbReference type="GO" id="GO:0046872">
    <property type="term" value="F:metal ion binding"/>
    <property type="evidence" value="ECO:0007669"/>
    <property type="project" value="UniProtKB-KW"/>
</dbReference>
<feature type="binding site" evidence="10">
    <location>
        <position position="329"/>
    </location>
    <ligand>
        <name>phosphoenolpyruvate</name>
        <dbReference type="ChEBI" id="CHEBI:58702"/>
    </ligand>
</feature>
<dbReference type="PRINTS" id="PR01736">
    <property type="entry name" value="PHPHTRNFRASE"/>
</dbReference>
<dbReference type="PIRSF" id="PIRSF000732">
    <property type="entry name" value="PTS_enzyme_I"/>
    <property type="match status" value="1"/>
</dbReference>
<dbReference type="InterPro" id="IPR050499">
    <property type="entry name" value="PEP-utilizing_PTS_enzyme"/>
</dbReference>
<feature type="active site" description="Tele-phosphohistidine intermediate" evidence="9">
    <location>
        <position position="195"/>
    </location>
</feature>
<dbReference type="EMBL" id="JBHSKV010000013">
    <property type="protein sequence ID" value="MFC5134855.1"/>
    <property type="molecule type" value="Genomic_DNA"/>
</dbReference>
<dbReference type="InterPro" id="IPR036618">
    <property type="entry name" value="PtsI_HPr-bd_sf"/>
</dbReference>
<dbReference type="InterPro" id="IPR008279">
    <property type="entry name" value="PEP-util_enz_mobile_dom"/>
</dbReference>
<accession>A0ABD5QRF7</accession>
<dbReference type="AlphaFoldDB" id="A0ABD5QRF7"/>
<dbReference type="PANTHER" id="PTHR46244">
    <property type="entry name" value="PHOSPHOENOLPYRUVATE-PROTEIN PHOSPHOTRANSFERASE"/>
    <property type="match status" value="1"/>
</dbReference>
<dbReference type="Gene3D" id="3.50.30.10">
    <property type="entry name" value="Phosphohistidine domain"/>
    <property type="match status" value="1"/>
</dbReference>
<evidence type="ECO:0000256" key="2">
    <source>
        <dbReference type="ARBA" id="ARBA00007837"/>
    </source>
</evidence>
<gene>
    <name evidence="16" type="ORF">ACFPJA_09040</name>
</gene>
<evidence type="ECO:0000259" key="15">
    <source>
        <dbReference type="Pfam" id="PF05524"/>
    </source>
</evidence>
<feature type="binding site" evidence="10">
    <location>
        <position position="485"/>
    </location>
    <ligand>
        <name>phosphoenolpyruvate</name>
        <dbReference type="ChEBI" id="CHEBI:58702"/>
    </ligand>
</feature>
<dbReference type="PANTHER" id="PTHR46244:SF3">
    <property type="entry name" value="PHOSPHOENOLPYRUVATE-PROTEIN PHOSPHOTRANSFERASE"/>
    <property type="match status" value="1"/>
</dbReference>
<evidence type="ECO:0000256" key="7">
    <source>
        <dbReference type="ARBA" id="ARBA00022842"/>
    </source>
</evidence>
<evidence type="ECO:0000256" key="9">
    <source>
        <dbReference type="PIRSR" id="PIRSR000732-1"/>
    </source>
</evidence>
<evidence type="ECO:0000256" key="12">
    <source>
        <dbReference type="SAM" id="MobiDB-lite"/>
    </source>
</evidence>
<dbReference type="SUPFAM" id="SSF51621">
    <property type="entry name" value="Phosphoenolpyruvate/pyruvate domain"/>
    <property type="match status" value="1"/>
</dbReference>
<feature type="compositionally biased region" description="Polar residues" evidence="12">
    <location>
        <begin position="1"/>
        <end position="15"/>
    </location>
</feature>
<dbReference type="InterPro" id="IPR000121">
    <property type="entry name" value="PEP_util_C"/>
</dbReference>
<evidence type="ECO:0000259" key="13">
    <source>
        <dbReference type="Pfam" id="PF00391"/>
    </source>
</evidence>
<comment type="similarity">
    <text evidence="2">Belongs to the PEP-utilizing enzyme family.</text>
</comment>
<protein>
    <recommendedName>
        <fullName evidence="3">Phosphoenolpyruvate-protein phosphotransferase</fullName>
    </recommendedName>
    <alternativeName>
        <fullName evidence="8">Phosphotransferase system, enzyme I</fullName>
    </alternativeName>
</protein>
<dbReference type="InterPro" id="IPR040442">
    <property type="entry name" value="Pyrv_kinase-like_dom_sf"/>
</dbReference>
<evidence type="ECO:0000256" key="10">
    <source>
        <dbReference type="PIRSR" id="PIRSR000732-2"/>
    </source>
</evidence>
<comment type="cofactor">
    <cofactor evidence="1 11">
        <name>Mg(2+)</name>
        <dbReference type="ChEBI" id="CHEBI:18420"/>
    </cofactor>
</comment>
<comment type="caution">
    <text evidence="16">The sequence shown here is derived from an EMBL/GenBank/DDBJ whole genome shotgun (WGS) entry which is preliminary data.</text>
</comment>
<dbReference type="InterPro" id="IPR036637">
    <property type="entry name" value="Phosphohistidine_dom_sf"/>
</dbReference>
<keyword evidence="6" id="KW-0418">Kinase</keyword>
<dbReference type="Pfam" id="PF00391">
    <property type="entry name" value="PEP-utilizers"/>
    <property type="match status" value="1"/>
</dbReference>
<keyword evidence="7 11" id="KW-0460">Magnesium</keyword>
<evidence type="ECO:0000256" key="4">
    <source>
        <dbReference type="ARBA" id="ARBA00022679"/>
    </source>
</evidence>
<evidence type="ECO:0000256" key="6">
    <source>
        <dbReference type="ARBA" id="ARBA00022777"/>
    </source>
</evidence>
<dbReference type="InterPro" id="IPR008731">
    <property type="entry name" value="PTS_EIN"/>
</dbReference>
<feature type="domain" description="PEP-utilising enzyme mobile" evidence="13">
    <location>
        <begin position="159"/>
        <end position="231"/>
    </location>
</feature>
<dbReference type="InterPro" id="IPR018274">
    <property type="entry name" value="PEP_util_AS"/>
</dbReference>
<evidence type="ECO:0000259" key="14">
    <source>
        <dbReference type="Pfam" id="PF02896"/>
    </source>
</evidence>
<dbReference type="Gene3D" id="1.10.274.10">
    <property type="entry name" value="PtsI, HPr-binding domain"/>
    <property type="match status" value="1"/>
</dbReference>
<dbReference type="RefSeq" id="WP_122105059.1">
    <property type="nucleotide sequence ID" value="NZ_JBHSKV010000013.1"/>
</dbReference>
<reference evidence="16 17" key="1">
    <citation type="journal article" date="2019" name="Int. J. Syst. Evol. Microbiol.">
        <title>The Global Catalogue of Microorganisms (GCM) 10K type strain sequencing project: providing services to taxonomists for standard genome sequencing and annotation.</title>
        <authorList>
            <consortium name="The Broad Institute Genomics Platform"/>
            <consortium name="The Broad Institute Genome Sequencing Center for Infectious Disease"/>
            <person name="Wu L."/>
            <person name="Ma J."/>
        </authorList>
    </citation>
    <scope>NUCLEOTIDE SEQUENCE [LARGE SCALE GENOMIC DNA]</scope>
    <source>
        <strain evidence="16 17">CGMCC 1.16026</strain>
    </source>
</reference>
<feature type="region of interest" description="Disordered" evidence="12">
    <location>
        <begin position="1"/>
        <end position="21"/>
    </location>
</feature>
<evidence type="ECO:0000256" key="3">
    <source>
        <dbReference type="ARBA" id="ARBA00016544"/>
    </source>
</evidence>
<dbReference type="PROSITE" id="PS00370">
    <property type="entry name" value="PEP_ENZYMES_PHOS_SITE"/>
    <property type="match status" value="1"/>
</dbReference>
<evidence type="ECO:0000313" key="16">
    <source>
        <dbReference type="EMBL" id="MFC5134855.1"/>
    </source>
</evidence>
<evidence type="ECO:0000256" key="11">
    <source>
        <dbReference type="PIRSR" id="PIRSR000732-3"/>
    </source>
</evidence>
<keyword evidence="17" id="KW-1185">Reference proteome</keyword>
<name>A0ABD5QRF7_9EURY</name>
<dbReference type="SUPFAM" id="SSF47831">
    <property type="entry name" value="Enzyme I of the PEP:sugar phosphotransferase system HPr-binding (sub)domain"/>
    <property type="match status" value="1"/>
</dbReference>
<dbReference type="Proteomes" id="UP001596145">
    <property type="component" value="Unassembled WGS sequence"/>
</dbReference>
<evidence type="ECO:0000256" key="8">
    <source>
        <dbReference type="ARBA" id="ARBA00033235"/>
    </source>
</evidence>
<feature type="binding site" evidence="10">
    <location>
        <begin position="474"/>
        <end position="475"/>
    </location>
    <ligand>
        <name>phosphoenolpyruvate</name>
        <dbReference type="ChEBI" id="CHEBI:58702"/>
    </ligand>
</feature>
<proteinExistence type="inferred from homology"/>
<keyword evidence="5 11" id="KW-0479">Metal-binding</keyword>
<feature type="region of interest" description="Disordered" evidence="12">
    <location>
        <begin position="381"/>
        <end position="404"/>
    </location>
</feature>
<dbReference type="Pfam" id="PF02896">
    <property type="entry name" value="PEP-utilizers_C"/>
    <property type="match status" value="1"/>
</dbReference>
<dbReference type="Pfam" id="PF05524">
    <property type="entry name" value="PEP-utilisers_N"/>
    <property type="match status" value="1"/>
</dbReference>
<dbReference type="InterPro" id="IPR024692">
    <property type="entry name" value="PTS_EI"/>
</dbReference>
<evidence type="ECO:0000256" key="5">
    <source>
        <dbReference type="ARBA" id="ARBA00022723"/>
    </source>
</evidence>
<evidence type="ECO:0000313" key="17">
    <source>
        <dbReference type="Proteomes" id="UP001596145"/>
    </source>
</evidence>
<feature type="domain" description="PEP-utilising enzyme C-terminal" evidence="14">
    <location>
        <begin position="256"/>
        <end position="561"/>
    </location>
</feature>
<dbReference type="InterPro" id="IPR015813">
    <property type="entry name" value="Pyrv/PenolPyrv_kinase-like_dom"/>
</dbReference>
<feature type="active site" description="Proton donor" evidence="9">
    <location>
        <position position="522"/>
    </location>
</feature>